<reference evidence="2 3" key="1">
    <citation type="submission" date="2017-03" db="EMBL/GenBank/DDBJ databases">
        <title>WGS assembly of Porphyra umbilicalis.</title>
        <authorList>
            <person name="Brawley S.H."/>
            <person name="Blouin N.A."/>
            <person name="Ficko-Blean E."/>
            <person name="Wheeler G.L."/>
            <person name="Lohr M."/>
            <person name="Goodson H.V."/>
            <person name="Jenkins J.W."/>
            <person name="Blaby-Haas C.E."/>
            <person name="Helliwell K.E."/>
            <person name="Chan C."/>
            <person name="Marriage T."/>
            <person name="Bhattacharya D."/>
            <person name="Klein A.S."/>
            <person name="Badis Y."/>
            <person name="Brodie J."/>
            <person name="Cao Y."/>
            <person name="Collen J."/>
            <person name="Dittami S.M."/>
            <person name="Gachon C.M."/>
            <person name="Green B.R."/>
            <person name="Karpowicz S."/>
            <person name="Kim J.W."/>
            <person name="Kudahl U."/>
            <person name="Lin S."/>
            <person name="Michel G."/>
            <person name="Mittag M."/>
            <person name="Olson B.J."/>
            <person name="Pangilinan J."/>
            <person name="Peng Y."/>
            <person name="Qiu H."/>
            <person name="Shu S."/>
            <person name="Singer J.T."/>
            <person name="Smith A.G."/>
            <person name="Sprecher B.N."/>
            <person name="Wagner V."/>
            <person name="Wang W."/>
            <person name="Wang Z.-Y."/>
            <person name="Yan J."/>
            <person name="Yarish C."/>
            <person name="Zoeuner-Riek S."/>
            <person name="Zhuang Y."/>
            <person name="Zou Y."/>
            <person name="Lindquist E.A."/>
            <person name="Grimwood J."/>
            <person name="Barry K."/>
            <person name="Rokhsar D.S."/>
            <person name="Schmutz J."/>
            <person name="Stiller J.W."/>
            <person name="Grossman A.R."/>
            <person name="Prochnik S.E."/>
        </authorList>
    </citation>
    <scope>NUCLEOTIDE SEQUENCE [LARGE SCALE GENOMIC DNA]</scope>
    <source>
        <strain evidence="2">4086291</strain>
    </source>
</reference>
<feature type="region of interest" description="Disordered" evidence="1">
    <location>
        <begin position="167"/>
        <end position="215"/>
    </location>
</feature>
<evidence type="ECO:0000313" key="2">
    <source>
        <dbReference type="EMBL" id="OSX70942.1"/>
    </source>
</evidence>
<accession>A0A1X6NQV1</accession>
<name>A0A1X6NQV1_PORUM</name>
<dbReference type="AlphaFoldDB" id="A0A1X6NQV1"/>
<gene>
    <name evidence="2" type="ORF">BU14_0626s0010</name>
</gene>
<dbReference type="Proteomes" id="UP000218209">
    <property type="component" value="Unassembled WGS sequence"/>
</dbReference>
<proteinExistence type="predicted"/>
<evidence type="ECO:0000256" key="1">
    <source>
        <dbReference type="SAM" id="MobiDB-lite"/>
    </source>
</evidence>
<protein>
    <submittedName>
        <fullName evidence="2">Uncharacterized protein</fullName>
    </submittedName>
</protein>
<organism evidence="2 3">
    <name type="scientific">Porphyra umbilicalis</name>
    <name type="common">Purple laver</name>
    <name type="synonym">Red alga</name>
    <dbReference type="NCBI Taxonomy" id="2786"/>
    <lineage>
        <taxon>Eukaryota</taxon>
        <taxon>Rhodophyta</taxon>
        <taxon>Bangiophyceae</taxon>
        <taxon>Bangiales</taxon>
        <taxon>Bangiaceae</taxon>
        <taxon>Porphyra</taxon>
    </lineage>
</organism>
<sequence length="215" mass="22986">MGREEDADRLIHLGSLYSMELRDDPPLGELSPVPPARPGDSRTEQQRVLGSATDDKIVSRANFAKSFGLSIDNVRAVAAQAAHLVDTGGHSLVETVASAVHNSWQQHAVSAAQNGRKTTVSCYRTAVMAYCGWAAEKYGDEAVIFPVSLTAAVTFLEAERLRRVLPRKRRHSEEDTAGGGAAAARTMGKNRRADGADGRATTMGRGRGRGTGEGR</sequence>
<dbReference type="EMBL" id="KV919187">
    <property type="protein sequence ID" value="OSX70942.1"/>
    <property type="molecule type" value="Genomic_DNA"/>
</dbReference>
<keyword evidence="3" id="KW-1185">Reference proteome</keyword>
<feature type="region of interest" description="Disordered" evidence="1">
    <location>
        <begin position="20"/>
        <end position="48"/>
    </location>
</feature>
<evidence type="ECO:0000313" key="3">
    <source>
        <dbReference type="Proteomes" id="UP000218209"/>
    </source>
</evidence>